<organism evidence="2 3">
    <name type="scientific">Neosynechococcus sphagnicola sy1</name>
    <dbReference type="NCBI Taxonomy" id="1497020"/>
    <lineage>
        <taxon>Bacteria</taxon>
        <taxon>Bacillati</taxon>
        <taxon>Cyanobacteriota</taxon>
        <taxon>Cyanophyceae</taxon>
        <taxon>Neosynechococcales</taxon>
        <taxon>Neosynechococcaceae</taxon>
        <taxon>Neosynechococcus</taxon>
    </lineage>
</organism>
<dbReference type="STRING" id="1497020.DO97_05720"/>
<dbReference type="AlphaFoldDB" id="A0A098TNM8"/>
<sequence>MQGLFTVAAGSITGRDHQWINKNNQDAYYLWRDSHSLIAVVCDGCGSRPHSEVGAKIGARLVVETIRRSLIGAAMDLNTAGFWQQIRQEILGQLQQWAIALGGDFVQTVLDYFLFTLAGTVITPTTTWIFSIGDGVIILNSQIQELGPFPDNAPPYLAYGLLASGAVNTEFQLHSPLPTPELQTLLIGTDGVSELMQIGHQCLPGKQEFVQPIDQFWQEDRYFSNPDCLRRRLTLINREVVRLNPRSQQLEKQPGLLPDDTTLIVIKRCPS</sequence>
<dbReference type="OrthoDB" id="570013at2"/>
<dbReference type="EMBL" id="JJML01000002">
    <property type="protein sequence ID" value="KGF73866.1"/>
    <property type="molecule type" value="Genomic_DNA"/>
</dbReference>
<name>A0A098TNM8_9CYAN</name>
<gene>
    <name evidence="2" type="ORF">DO97_05720</name>
</gene>
<dbReference type="Gene3D" id="3.60.40.10">
    <property type="entry name" value="PPM-type phosphatase domain"/>
    <property type="match status" value="1"/>
</dbReference>
<dbReference type="SUPFAM" id="SSF81606">
    <property type="entry name" value="PP2C-like"/>
    <property type="match status" value="1"/>
</dbReference>
<evidence type="ECO:0000313" key="3">
    <source>
        <dbReference type="Proteomes" id="UP000030170"/>
    </source>
</evidence>
<accession>A0A098TNM8</accession>
<dbReference type="InterPro" id="IPR036457">
    <property type="entry name" value="PPM-type-like_dom_sf"/>
</dbReference>
<protein>
    <recommendedName>
        <fullName evidence="1">PPM-type phosphatase domain-containing protein</fullName>
    </recommendedName>
</protein>
<dbReference type="RefSeq" id="WP_036530445.1">
    <property type="nucleotide sequence ID" value="NZ_JJML01000002.1"/>
</dbReference>
<dbReference type="InterPro" id="IPR001932">
    <property type="entry name" value="PPM-type_phosphatase-like_dom"/>
</dbReference>
<feature type="domain" description="PPM-type phosphatase" evidence="1">
    <location>
        <begin position="13"/>
        <end position="218"/>
    </location>
</feature>
<dbReference type="Pfam" id="PF13672">
    <property type="entry name" value="PP2C_2"/>
    <property type="match status" value="1"/>
</dbReference>
<dbReference type="Proteomes" id="UP000030170">
    <property type="component" value="Unassembled WGS sequence"/>
</dbReference>
<comment type="caution">
    <text evidence="2">The sequence shown here is derived from an EMBL/GenBank/DDBJ whole genome shotgun (WGS) entry which is preliminary data.</text>
</comment>
<proteinExistence type="predicted"/>
<reference evidence="2 3" key="1">
    <citation type="journal article" date="2014" name="Mol. Ecol.">
        <title>Evolution of Synechococcus.</title>
        <authorList>
            <person name="Dvorak P."/>
            <person name="Casamatta D."/>
            <person name="Hasler P."/>
            <person name="Poulickova A."/>
            <person name="Ondrej V."/>
            <person name="Sanges R."/>
        </authorList>
    </citation>
    <scope>NUCLEOTIDE SEQUENCE [LARGE SCALE GENOMIC DNA]</scope>
    <source>
        <strain evidence="2 3">CAUP A 1101</strain>
    </source>
</reference>
<evidence type="ECO:0000259" key="1">
    <source>
        <dbReference type="Pfam" id="PF13672"/>
    </source>
</evidence>
<keyword evidence="3" id="KW-1185">Reference proteome</keyword>
<evidence type="ECO:0000313" key="2">
    <source>
        <dbReference type="EMBL" id="KGF73866.1"/>
    </source>
</evidence>